<evidence type="ECO:0000313" key="2">
    <source>
        <dbReference type="EMBL" id="SMF86266.1"/>
    </source>
</evidence>
<organism evidence="2 3">
    <name type="scientific">Tistlia consotensis USBA 355</name>
    <dbReference type="NCBI Taxonomy" id="560819"/>
    <lineage>
        <taxon>Bacteria</taxon>
        <taxon>Pseudomonadati</taxon>
        <taxon>Pseudomonadota</taxon>
        <taxon>Alphaproteobacteria</taxon>
        <taxon>Rhodospirillales</taxon>
        <taxon>Rhodovibrionaceae</taxon>
        <taxon>Tistlia</taxon>
    </lineage>
</organism>
<name>A0A1Y6CYK0_9PROT</name>
<protein>
    <submittedName>
        <fullName evidence="2">Mu-like prophage major head subunit gpT</fullName>
    </submittedName>
</protein>
<dbReference type="InterPro" id="IPR018774">
    <property type="entry name" value="Phage_Mu_GpT"/>
</dbReference>
<feature type="domain" description="Bacteriophage Mu GpT" evidence="1">
    <location>
        <begin position="8"/>
        <end position="296"/>
    </location>
</feature>
<accession>A0A1Y6CYK0</accession>
<dbReference type="AlphaFoldDB" id="A0A1Y6CYK0"/>
<dbReference type="Pfam" id="PF10124">
    <property type="entry name" value="Mu-like_gpT"/>
    <property type="match status" value="1"/>
</dbReference>
<reference evidence="2 3" key="1">
    <citation type="submission" date="2017-04" db="EMBL/GenBank/DDBJ databases">
        <authorList>
            <person name="Afonso C.L."/>
            <person name="Miller P.J."/>
            <person name="Scott M.A."/>
            <person name="Spackman E."/>
            <person name="Goraichik I."/>
            <person name="Dimitrov K.M."/>
            <person name="Suarez D.L."/>
            <person name="Swayne D.E."/>
        </authorList>
    </citation>
    <scope>NUCLEOTIDE SEQUENCE [LARGE SCALE GENOMIC DNA]</scope>
    <source>
        <strain evidence="2 3">USBA 355</strain>
    </source>
</reference>
<keyword evidence="3" id="KW-1185">Reference proteome</keyword>
<dbReference type="STRING" id="560819.SAMN05428998_1842"/>
<evidence type="ECO:0000313" key="3">
    <source>
        <dbReference type="Proteomes" id="UP000192917"/>
    </source>
</evidence>
<proteinExistence type="predicted"/>
<dbReference type="RefSeq" id="WP_085127562.1">
    <property type="nucleotide sequence ID" value="NZ_FWZX01000084.1"/>
</dbReference>
<dbReference type="EMBL" id="FWZX01000084">
    <property type="protein sequence ID" value="SMF86266.1"/>
    <property type="molecule type" value="Genomic_DNA"/>
</dbReference>
<evidence type="ECO:0000259" key="1">
    <source>
        <dbReference type="Pfam" id="PF10124"/>
    </source>
</evidence>
<sequence length="297" mass="33049">MEVNAANLRSLFTGFRTVFNQAFDGATPTWDQVAMLTQSTTSEEQYPWLGELPGIKEWVGDRVIENLTTHDFTIKNKEFELTVGIKRPRIEDDRYGVYKPVVAEMGRAARMHPDQLVWPLLNGGFATKCYDNQFFFDTDHPVLDEAGAETSVSNMQAGANPAWFLLDTTRMIKPLIYQERKPYKFVPLQDETDANVFMRNEYVYGVDGRSNAGYGLWQLAFGSKGTLDDANYEAARAAMTGLKGDYGRPLGITPNLLVVGPTNEGAGRRAVVNTKKAGGSDNEWAGTAKLMVVPWLA</sequence>
<gene>
    <name evidence="2" type="ORF">SAMN05428998_1842</name>
</gene>
<dbReference type="Proteomes" id="UP000192917">
    <property type="component" value="Unassembled WGS sequence"/>
</dbReference>